<dbReference type="GO" id="GO:0016747">
    <property type="term" value="F:acyltransferase activity, transferring groups other than amino-acyl groups"/>
    <property type="evidence" value="ECO:0007669"/>
    <property type="project" value="InterPro"/>
</dbReference>
<dbReference type="PROSITE" id="PS51186">
    <property type="entry name" value="GNAT"/>
    <property type="match status" value="1"/>
</dbReference>
<gene>
    <name evidence="2" type="ORF">GCM10011519_15180</name>
</gene>
<protein>
    <submittedName>
        <fullName evidence="2">Acetyltransferase</fullName>
    </submittedName>
</protein>
<proteinExistence type="predicted"/>
<dbReference type="SUPFAM" id="SSF55729">
    <property type="entry name" value="Acyl-CoA N-acyltransferases (Nat)"/>
    <property type="match status" value="1"/>
</dbReference>
<sequence>MAVRLRALQEGDWPGVLAIIATVAAEGETYTLDHGIGQAQARAFWSDAAHIVVAVDGDRVLGTAKMGPNRAAQGSHVGTASFMVSPQAQGRGVGRALADHVVEWHRENGFRAICFNAVVATNQAAVRLWQRVGFRVVGTVPGAFRRPNGDYADLHVMYLELVGEP</sequence>
<evidence type="ECO:0000313" key="2">
    <source>
        <dbReference type="EMBL" id="GGF42300.1"/>
    </source>
</evidence>
<evidence type="ECO:0000259" key="1">
    <source>
        <dbReference type="PROSITE" id="PS51186"/>
    </source>
</evidence>
<dbReference type="Pfam" id="PF00583">
    <property type="entry name" value="Acetyltransf_1"/>
    <property type="match status" value="1"/>
</dbReference>
<evidence type="ECO:0000313" key="3">
    <source>
        <dbReference type="Proteomes" id="UP000649179"/>
    </source>
</evidence>
<dbReference type="Gene3D" id="3.40.630.30">
    <property type="match status" value="1"/>
</dbReference>
<organism evidence="2 3">
    <name type="scientific">Marmoricola endophyticus</name>
    <dbReference type="NCBI Taxonomy" id="2040280"/>
    <lineage>
        <taxon>Bacteria</taxon>
        <taxon>Bacillati</taxon>
        <taxon>Actinomycetota</taxon>
        <taxon>Actinomycetes</taxon>
        <taxon>Propionibacteriales</taxon>
        <taxon>Nocardioidaceae</taxon>
        <taxon>Marmoricola</taxon>
    </lineage>
</organism>
<dbReference type="PANTHER" id="PTHR43138">
    <property type="entry name" value="ACETYLTRANSFERASE, GNAT FAMILY"/>
    <property type="match status" value="1"/>
</dbReference>
<dbReference type="CDD" id="cd04301">
    <property type="entry name" value="NAT_SF"/>
    <property type="match status" value="1"/>
</dbReference>
<accession>A0A917BI08</accession>
<dbReference type="EMBL" id="BMKQ01000001">
    <property type="protein sequence ID" value="GGF42300.1"/>
    <property type="molecule type" value="Genomic_DNA"/>
</dbReference>
<keyword evidence="3" id="KW-1185">Reference proteome</keyword>
<dbReference type="PANTHER" id="PTHR43138:SF1">
    <property type="entry name" value="N-ACETYLTRANSFERASE ACA1"/>
    <property type="match status" value="1"/>
</dbReference>
<dbReference type="InterPro" id="IPR052742">
    <property type="entry name" value="Mito_N-acetyltransferase"/>
</dbReference>
<dbReference type="InterPro" id="IPR000182">
    <property type="entry name" value="GNAT_dom"/>
</dbReference>
<comment type="caution">
    <text evidence="2">The sequence shown here is derived from an EMBL/GenBank/DDBJ whole genome shotgun (WGS) entry which is preliminary data.</text>
</comment>
<dbReference type="AlphaFoldDB" id="A0A917BI08"/>
<dbReference type="InterPro" id="IPR016181">
    <property type="entry name" value="Acyl_CoA_acyltransferase"/>
</dbReference>
<reference evidence="2" key="2">
    <citation type="submission" date="2020-09" db="EMBL/GenBank/DDBJ databases">
        <authorList>
            <person name="Sun Q."/>
            <person name="Zhou Y."/>
        </authorList>
    </citation>
    <scope>NUCLEOTIDE SEQUENCE</scope>
    <source>
        <strain evidence="2">CGMCC 1.16067</strain>
    </source>
</reference>
<name>A0A917BI08_9ACTN</name>
<reference evidence="2" key="1">
    <citation type="journal article" date="2014" name="Int. J. Syst. Evol. Microbiol.">
        <title>Complete genome sequence of Corynebacterium casei LMG S-19264T (=DSM 44701T), isolated from a smear-ripened cheese.</title>
        <authorList>
            <consortium name="US DOE Joint Genome Institute (JGI-PGF)"/>
            <person name="Walter F."/>
            <person name="Albersmeier A."/>
            <person name="Kalinowski J."/>
            <person name="Ruckert C."/>
        </authorList>
    </citation>
    <scope>NUCLEOTIDE SEQUENCE</scope>
    <source>
        <strain evidence="2">CGMCC 1.16067</strain>
    </source>
</reference>
<dbReference type="Proteomes" id="UP000649179">
    <property type="component" value="Unassembled WGS sequence"/>
</dbReference>
<feature type="domain" description="N-acetyltransferase" evidence="1">
    <location>
        <begin position="3"/>
        <end position="160"/>
    </location>
</feature>